<evidence type="ECO:0008006" key="6">
    <source>
        <dbReference type="Google" id="ProtNLM"/>
    </source>
</evidence>
<feature type="compositionally biased region" description="Basic and acidic residues" evidence="3">
    <location>
        <begin position="643"/>
        <end position="675"/>
    </location>
</feature>
<reference evidence="4" key="1">
    <citation type="submission" date="2025-08" db="UniProtKB">
        <authorList>
            <consortium name="Ensembl"/>
        </authorList>
    </citation>
    <scope>IDENTIFICATION</scope>
</reference>
<feature type="compositionally biased region" description="Basic and acidic residues" evidence="3">
    <location>
        <begin position="755"/>
        <end position="765"/>
    </location>
</feature>
<evidence type="ECO:0000256" key="1">
    <source>
        <dbReference type="ARBA" id="ARBA00004123"/>
    </source>
</evidence>
<feature type="region of interest" description="Disordered" evidence="3">
    <location>
        <begin position="198"/>
        <end position="221"/>
    </location>
</feature>
<evidence type="ECO:0000256" key="3">
    <source>
        <dbReference type="SAM" id="MobiDB-lite"/>
    </source>
</evidence>
<dbReference type="GO" id="GO:0043484">
    <property type="term" value="P:regulation of RNA splicing"/>
    <property type="evidence" value="ECO:0007669"/>
    <property type="project" value="TreeGrafter"/>
</dbReference>
<dbReference type="GeneTree" id="ENSGT00870000136707"/>
<protein>
    <recommendedName>
        <fullName evidence="6">Protein AHNAK2</fullName>
    </recommendedName>
</protein>
<feature type="region of interest" description="Disordered" evidence="3">
    <location>
        <begin position="163"/>
        <end position="186"/>
    </location>
</feature>
<feature type="compositionally biased region" description="Basic and acidic residues" evidence="3">
    <location>
        <begin position="613"/>
        <end position="622"/>
    </location>
</feature>
<dbReference type="InterPro" id="IPR052082">
    <property type="entry name" value="Myelin_sheath_structural"/>
</dbReference>
<name>A0A8C6RQU0_NANGA</name>
<organism evidence="4 5">
    <name type="scientific">Nannospalax galili</name>
    <name type="common">Northern Israeli blind subterranean mole rat</name>
    <name type="synonym">Spalax galili</name>
    <dbReference type="NCBI Taxonomy" id="1026970"/>
    <lineage>
        <taxon>Eukaryota</taxon>
        <taxon>Metazoa</taxon>
        <taxon>Chordata</taxon>
        <taxon>Craniata</taxon>
        <taxon>Vertebrata</taxon>
        <taxon>Euteleostomi</taxon>
        <taxon>Mammalia</taxon>
        <taxon>Eutheria</taxon>
        <taxon>Euarchontoglires</taxon>
        <taxon>Glires</taxon>
        <taxon>Rodentia</taxon>
        <taxon>Myomorpha</taxon>
        <taxon>Muroidea</taxon>
        <taxon>Spalacidae</taxon>
        <taxon>Spalacinae</taxon>
        <taxon>Nannospalax</taxon>
    </lineage>
</organism>
<dbReference type="Ensembl" id="ENSNGAT00000025948.1">
    <property type="protein sequence ID" value="ENSNGAP00000020279.1"/>
    <property type="gene ID" value="ENSNGAG00000019831.1"/>
</dbReference>
<feature type="compositionally biased region" description="Low complexity" evidence="3">
    <location>
        <begin position="319"/>
        <end position="328"/>
    </location>
</feature>
<feature type="region of interest" description="Disordered" evidence="3">
    <location>
        <begin position="598"/>
        <end position="623"/>
    </location>
</feature>
<sequence length="771" mass="82890">MDSEPASCVSPSEVHQHTSGDKDSEKGRSRKPSFSMPRLALPKIKTSKGQAGLRQGDINASLPSATAGGDLVVTQTAISDHSDGATGPKDVTTGEFMSIHVRSSFMPGEETQSNTEVPKYDLAVGGVSKDSVFGGLSSIQYHGELTSPIAEDPLQLSVGQRDDALSMESPEEGPTARAKPADSHEGWFRMPKFRLPGFRRSSSKERDEAGEEANTQTHMPVASTPLEAEAAASASVQLSHDSGSKVEAHVSAVLPEDGASVRFPGSPTYADIVRRDLQGTGSRQPHPTVGMSQTYLPTPEFRTLLAMSAVRLSEPQIPPDGTGQQPQSGPGGHHLAEVEGRAGTQPSQPEGPLKLRVSCTDIRSQVSMVSTRQLWEDSVLTVTFPKLKVPRFSFPAPSSETDVFFPVVREVQCVEASIGSALGKDGPGLWEASLLKTDIEDPSRHPVNLEQSLEVPPVSKVRVHIQGDQGRNQEATICSRVTQEGADPAVPGTFSTQIVRESEIPVSTVQTPSYGFSLLKVKIPEPLVQASMCAVAQDPRAQEGLDGAPMPPCVEVDSAPGDVQPDAGEPFEMISASAVPSGPQIADSTSDEEPAEILEFPEDNQEVNTPDLTTKDKPEGKKSSLLWSWLPSIGFSSVEEPGADSRDTAPKSDPIHTQPEARLDPELPRKQEKAGWFRFPKLGFSSSLTKRNRSTTEEGQAGHKIQEETVTFFDARESFSPEEEEEEEEEEEGEPGSDSRAMVTSSARTELILLEQDRNTSDKTAPRSVAK</sequence>
<dbReference type="GO" id="GO:0005634">
    <property type="term" value="C:nucleus"/>
    <property type="evidence" value="ECO:0007669"/>
    <property type="project" value="UniProtKB-SubCell"/>
</dbReference>
<dbReference type="Proteomes" id="UP000694381">
    <property type="component" value="Unassembled WGS sequence"/>
</dbReference>
<evidence type="ECO:0000256" key="2">
    <source>
        <dbReference type="ARBA" id="ARBA00023242"/>
    </source>
</evidence>
<comment type="subcellular location">
    <subcellularLocation>
        <location evidence="1">Nucleus</location>
    </subcellularLocation>
</comment>
<feature type="region of interest" description="Disordered" evidence="3">
    <location>
        <begin position="1"/>
        <end position="67"/>
    </location>
</feature>
<evidence type="ECO:0000313" key="5">
    <source>
        <dbReference type="Proteomes" id="UP000694381"/>
    </source>
</evidence>
<proteinExistence type="predicted"/>
<feature type="compositionally biased region" description="Acidic residues" evidence="3">
    <location>
        <begin position="720"/>
        <end position="735"/>
    </location>
</feature>
<feature type="compositionally biased region" description="Basic and acidic residues" evidence="3">
    <location>
        <begin position="14"/>
        <end position="27"/>
    </location>
</feature>
<evidence type="ECO:0000313" key="4">
    <source>
        <dbReference type="Ensembl" id="ENSNGAP00000020279.1"/>
    </source>
</evidence>
<dbReference type="OMA" id="DKEEIGH"/>
<feature type="region of interest" description="Disordered" evidence="3">
    <location>
        <begin position="687"/>
        <end position="771"/>
    </location>
</feature>
<dbReference type="PANTHER" id="PTHR23348:SF37">
    <property type="entry name" value="PROTEIN AHNAK2"/>
    <property type="match status" value="1"/>
</dbReference>
<dbReference type="GO" id="GO:0043034">
    <property type="term" value="C:costamere"/>
    <property type="evidence" value="ECO:0007669"/>
    <property type="project" value="TreeGrafter"/>
</dbReference>
<feature type="region of interest" description="Disordered" evidence="3">
    <location>
        <begin position="636"/>
        <end position="675"/>
    </location>
</feature>
<feature type="compositionally biased region" description="Basic and acidic residues" evidence="3">
    <location>
        <begin position="694"/>
        <end position="707"/>
    </location>
</feature>
<accession>A0A8C6RQU0</accession>
<keyword evidence="5" id="KW-1185">Reference proteome</keyword>
<dbReference type="PANTHER" id="PTHR23348">
    <property type="entry name" value="PERIAXIN/AHNAK"/>
    <property type="match status" value="1"/>
</dbReference>
<keyword evidence="2" id="KW-0539">Nucleus</keyword>
<reference evidence="4" key="2">
    <citation type="submission" date="2025-09" db="UniProtKB">
        <authorList>
            <consortium name="Ensembl"/>
        </authorList>
    </citation>
    <scope>IDENTIFICATION</scope>
</reference>
<dbReference type="AlphaFoldDB" id="A0A8C6RQU0"/>
<feature type="region of interest" description="Disordered" evidence="3">
    <location>
        <begin position="314"/>
        <end position="353"/>
    </location>
</feature>